<dbReference type="Pfam" id="PF04717">
    <property type="entry name" value="Phage_base_V"/>
    <property type="match status" value="1"/>
</dbReference>
<dbReference type="SUPFAM" id="SSF69255">
    <property type="entry name" value="gp5 N-terminal domain-like"/>
    <property type="match status" value="1"/>
</dbReference>
<gene>
    <name evidence="2" type="ORF">FHU39_000216</name>
</gene>
<evidence type="ECO:0000259" key="1">
    <source>
        <dbReference type="Pfam" id="PF04717"/>
    </source>
</evidence>
<dbReference type="EMBL" id="JACHVQ010000001">
    <property type="protein sequence ID" value="MBB2890232.1"/>
    <property type="molecule type" value="Genomic_DNA"/>
</dbReference>
<reference evidence="2 3" key="1">
    <citation type="submission" date="2020-08" db="EMBL/GenBank/DDBJ databases">
        <title>Sequencing the genomes of 1000 actinobacteria strains.</title>
        <authorList>
            <person name="Klenk H.-P."/>
        </authorList>
    </citation>
    <scope>NUCLEOTIDE SEQUENCE [LARGE SCALE GENOMIC DNA]</scope>
    <source>
        <strain evidence="2 3">DSM 105369</strain>
    </source>
</reference>
<sequence length="267" mass="27779">MTDTIAGPVIGIITDVEDPLGQGRVQIKLPWLSDIPHGWAPIALPMAGEKRGYWYMPEVGDEALVTFLQGDADHPFIIGFLHNGVDTPPFDSIDKHVRRVRSVTGHVIDLDDRSGQEKVHVHTNGGNVVELRDPDATIQLTTNGGQQVTMQDQPAQIKLTTATGTTVTMTDTPSEVRISTAGGVSLSISDTGVVLTAGTAPVTVTAPSATVTTTGQLTCKATTLTLSGASVSVNSAMTTFSGVVACQALMATSVVSSSYSPGAGNVL</sequence>
<dbReference type="SUPFAM" id="SSF69349">
    <property type="entry name" value="Phage fibre proteins"/>
    <property type="match status" value="1"/>
</dbReference>
<accession>A0A839N684</accession>
<feature type="domain" description="Gp5/Type VI secretion system Vgr protein OB-fold" evidence="1">
    <location>
        <begin position="10"/>
        <end position="82"/>
    </location>
</feature>
<organism evidence="2 3">
    <name type="scientific">Flexivirga oryzae</name>
    <dbReference type="NCBI Taxonomy" id="1794944"/>
    <lineage>
        <taxon>Bacteria</taxon>
        <taxon>Bacillati</taxon>
        <taxon>Actinomycetota</taxon>
        <taxon>Actinomycetes</taxon>
        <taxon>Micrococcales</taxon>
        <taxon>Dermacoccaceae</taxon>
        <taxon>Flexivirga</taxon>
    </lineage>
</organism>
<dbReference type="Proteomes" id="UP000559182">
    <property type="component" value="Unassembled WGS sequence"/>
</dbReference>
<keyword evidence="3" id="KW-1185">Reference proteome</keyword>
<protein>
    <submittedName>
        <fullName evidence="2">Uncharacterized protein involved in type VI secretion and phage assembly</fullName>
    </submittedName>
</protein>
<dbReference type="Gene3D" id="2.40.50.230">
    <property type="entry name" value="Gp5 N-terminal domain"/>
    <property type="match status" value="1"/>
</dbReference>
<dbReference type="AlphaFoldDB" id="A0A839N684"/>
<evidence type="ECO:0000313" key="3">
    <source>
        <dbReference type="Proteomes" id="UP000559182"/>
    </source>
</evidence>
<proteinExistence type="predicted"/>
<name>A0A839N684_9MICO</name>
<comment type="caution">
    <text evidence="2">The sequence shown here is derived from an EMBL/GenBank/DDBJ whole genome shotgun (WGS) entry which is preliminary data.</text>
</comment>
<evidence type="ECO:0000313" key="2">
    <source>
        <dbReference type="EMBL" id="MBB2890232.1"/>
    </source>
</evidence>
<dbReference type="InterPro" id="IPR006531">
    <property type="entry name" value="Gp5/Vgr_OB"/>
</dbReference>
<dbReference type="InterPro" id="IPR037026">
    <property type="entry name" value="Vgr_OB-fold_dom_sf"/>
</dbReference>
<dbReference type="RefSeq" id="WP_183318168.1">
    <property type="nucleotide sequence ID" value="NZ_JACHVQ010000001.1"/>
</dbReference>